<dbReference type="InterPro" id="IPR009057">
    <property type="entry name" value="Homeodomain-like_sf"/>
</dbReference>
<dbReference type="Pfam" id="PF02796">
    <property type="entry name" value="HTH_7"/>
    <property type="match status" value="1"/>
</dbReference>
<dbReference type="Proteomes" id="UP000220635">
    <property type="component" value="Unassembled WGS sequence"/>
</dbReference>
<evidence type="ECO:0000313" key="3">
    <source>
        <dbReference type="Proteomes" id="UP000220635"/>
    </source>
</evidence>
<protein>
    <submittedName>
        <fullName evidence="2">DNA invertase</fullName>
    </submittedName>
</protein>
<dbReference type="AlphaFoldDB" id="A0A2A8PNL6"/>
<organism evidence="2 3">
    <name type="scientific">Bacillus cereus</name>
    <dbReference type="NCBI Taxonomy" id="1396"/>
    <lineage>
        <taxon>Bacteria</taxon>
        <taxon>Bacillati</taxon>
        <taxon>Bacillota</taxon>
        <taxon>Bacilli</taxon>
        <taxon>Bacillales</taxon>
        <taxon>Bacillaceae</taxon>
        <taxon>Bacillus</taxon>
        <taxon>Bacillus cereus group</taxon>
    </lineage>
</organism>
<evidence type="ECO:0000313" key="2">
    <source>
        <dbReference type="EMBL" id="PEV94316.1"/>
    </source>
</evidence>
<comment type="caution">
    <text evidence="2">The sequence shown here is derived from an EMBL/GenBank/DDBJ whole genome shotgun (WGS) entry which is preliminary data.</text>
</comment>
<gene>
    <name evidence="2" type="ORF">CN425_27490</name>
</gene>
<dbReference type="SUPFAM" id="SSF46689">
    <property type="entry name" value="Homeodomain-like"/>
    <property type="match status" value="1"/>
</dbReference>
<accession>A0A2A8PNL6</accession>
<dbReference type="GO" id="GO:0003677">
    <property type="term" value="F:DNA binding"/>
    <property type="evidence" value="ECO:0007669"/>
    <property type="project" value="InterPro"/>
</dbReference>
<feature type="non-terminal residue" evidence="2">
    <location>
        <position position="1"/>
    </location>
</feature>
<evidence type="ECO:0000259" key="1">
    <source>
        <dbReference type="Pfam" id="PF02796"/>
    </source>
</evidence>
<dbReference type="GO" id="GO:0000150">
    <property type="term" value="F:DNA strand exchange activity"/>
    <property type="evidence" value="ECO:0007669"/>
    <property type="project" value="InterPro"/>
</dbReference>
<dbReference type="OrthoDB" id="653793at1385"/>
<dbReference type="InterPro" id="IPR006120">
    <property type="entry name" value="Resolvase_HTH_dom"/>
</dbReference>
<sequence length="31" mass="3656">IQTLVSKKTPIKDIAQILKISRTTVYRYLHK</sequence>
<proteinExistence type="predicted"/>
<reference evidence="2 3" key="1">
    <citation type="submission" date="2017-09" db="EMBL/GenBank/DDBJ databases">
        <title>Large-scale bioinformatics analysis of Bacillus genomes uncovers conserved roles of natural products in bacterial physiology.</title>
        <authorList>
            <consortium name="Agbiome Team Llc"/>
            <person name="Bleich R.M."/>
            <person name="Grubbs K.J."/>
            <person name="Santa Maria K.C."/>
            <person name="Allen S.E."/>
            <person name="Farag S."/>
            <person name="Shank E.A."/>
            <person name="Bowers A."/>
        </authorList>
    </citation>
    <scope>NUCLEOTIDE SEQUENCE [LARGE SCALE GENOMIC DNA]</scope>
    <source>
        <strain evidence="2 3">AFS010695</strain>
    </source>
</reference>
<dbReference type="Gene3D" id="1.10.10.60">
    <property type="entry name" value="Homeodomain-like"/>
    <property type="match status" value="1"/>
</dbReference>
<name>A0A2A8PNL6_BACCE</name>
<dbReference type="EMBL" id="NTWE01000118">
    <property type="protein sequence ID" value="PEV94316.1"/>
    <property type="molecule type" value="Genomic_DNA"/>
</dbReference>
<feature type="domain" description="Resolvase HTH" evidence="1">
    <location>
        <begin position="3"/>
        <end position="31"/>
    </location>
</feature>